<feature type="domain" description="Immunoglobulin" evidence="2">
    <location>
        <begin position="130"/>
        <end position="251"/>
    </location>
</feature>
<sequence length="367" mass="41064">MDSVRPLLLNVLAMTLCYLLLVDGTGMGLRHRRIVTGWHYIQTNETQNLTIACDLFNGQNRSVCLYNGSLQGSCGGSSLMVPKHGGIIECRKEDQKNTPCSLQCTNNNICNSCSTFIISPIPDQKTPINQTSQIIRTKDSVKFSCEFNRSNFFFISFWVVVYPNRGNHCLFSLDNDGYDFNKNTYCHSVSGVQNRIHFFNLTSPSDKIQKQHLEIRTADPSDSGTYLCFYFVWKSGELIWELGNNISLQVQDSTQDQNIFIGAGLAGGIIIMSALILMVVCINKSKKKKIKLQRNPDTVDLPNDYECTPYAISDRKAIEVNPDCTYSVVTKPEQAPEGEYSEVNLTPTGADLCVPYSVVNVKQQGNQ</sequence>
<dbReference type="GeneID" id="100492795"/>
<evidence type="ECO:0000313" key="5">
    <source>
        <dbReference type="Xenbase" id="XB-GENE-29081339"/>
    </source>
</evidence>
<dbReference type="Gene3D" id="2.60.40.10">
    <property type="entry name" value="Immunoglobulins"/>
    <property type="match status" value="1"/>
</dbReference>
<dbReference type="InterPro" id="IPR013783">
    <property type="entry name" value="Ig-like_fold"/>
</dbReference>
<dbReference type="InterPro" id="IPR036179">
    <property type="entry name" value="Ig-like_dom_sf"/>
</dbReference>
<feature type="transmembrane region" description="Helical" evidence="1">
    <location>
        <begin position="7"/>
        <end position="29"/>
    </location>
</feature>
<dbReference type="AlphaFoldDB" id="A0A8J0QT11"/>
<keyword evidence="1" id="KW-0472">Membrane</keyword>
<protein>
    <submittedName>
        <fullName evidence="4">Uncharacterized protein LOC100492795</fullName>
    </submittedName>
</protein>
<feature type="transmembrane region" description="Helical" evidence="1">
    <location>
        <begin position="259"/>
        <end position="282"/>
    </location>
</feature>
<evidence type="ECO:0000313" key="3">
    <source>
        <dbReference type="Proteomes" id="UP000008143"/>
    </source>
</evidence>
<dbReference type="SUPFAM" id="SSF48726">
    <property type="entry name" value="Immunoglobulin"/>
    <property type="match status" value="1"/>
</dbReference>
<gene>
    <name evidence="4 5" type="primary">LOC100492795</name>
</gene>
<keyword evidence="1" id="KW-0812">Transmembrane</keyword>
<dbReference type="RefSeq" id="XP_002937712.2">
    <property type="nucleotide sequence ID" value="XM_002937666.4"/>
</dbReference>
<accession>A0A8J0QT11</accession>
<evidence type="ECO:0000259" key="2">
    <source>
        <dbReference type="SMART" id="SM00409"/>
    </source>
</evidence>
<dbReference type="AGR" id="Xenbase:XB-GENE-29081339"/>
<evidence type="ECO:0000256" key="1">
    <source>
        <dbReference type="SAM" id="Phobius"/>
    </source>
</evidence>
<organism evidence="3 4">
    <name type="scientific">Xenopus tropicalis</name>
    <name type="common">Western clawed frog</name>
    <name type="synonym">Silurana tropicalis</name>
    <dbReference type="NCBI Taxonomy" id="8364"/>
    <lineage>
        <taxon>Eukaryota</taxon>
        <taxon>Metazoa</taxon>
        <taxon>Chordata</taxon>
        <taxon>Craniata</taxon>
        <taxon>Vertebrata</taxon>
        <taxon>Euteleostomi</taxon>
        <taxon>Amphibia</taxon>
        <taxon>Batrachia</taxon>
        <taxon>Anura</taxon>
        <taxon>Pipoidea</taxon>
        <taxon>Pipidae</taxon>
        <taxon>Xenopodinae</taxon>
        <taxon>Xenopus</taxon>
        <taxon>Silurana</taxon>
    </lineage>
</organism>
<dbReference type="SMART" id="SM00409">
    <property type="entry name" value="IG"/>
    <property type="match status" value="1"/>
</dbReference>
<dbReference type="Xenbase" id="XB-GENE-29081339">
    <property type="gene designation" value="LOC100492795"/>
</dbReference>
<keyword evidence="3" id="KW-1185">Reference proteome</keyword>
<proteinExistence type="predicted"/>
<name>A0A8J0QT11_XENTR</name>
<dbReference type="OrthoDB" id="9907693at2759"/>
<reference evidence="4" key="1">
    <citation type="submission" date="2025-08" db="UniProtKB">
        <authorList>
            <consortium name="RefSeq"/>
        </authorList>
    </citation>
    <scope>IDENTIFICATION</scope>
    <source>
        <strain evidence="4">Nigerian</strain>
        <tissue evidence="4">Liver and blood</tissue>
    </source>
</reference>
<keyword evidence="1" id="KW-1133">Transmembrane helix</keyword>
<dbReference type="KEGG" id="xtr:100492795"/>
<evidence type="ECO:0000313" key="4">
    <source>
        <dbReference type="RefSeq" id="XP_002937712.2"/>
    </source>
</evidence>
<dbReference type="InterPro" id="IPR003599">
    <property type="entry name" value="Ig_sub"/>
</dbReference>
<dbReference type="Proteomes" id="UP000008143">
    <property type="component" value="Chromosome 3"/>
</dbReference>
<dbReference type="OMA" id="ACKRINS"/>